<comment type="caution">
    <text evidence="1">The sequence shown here is derived from an EMBL/GenBank/DDBJ whole genome shotgun (WGS) entry which is preliminary data.</text>
</comment>
<dbReference type="AlphaFoldDB" id="A0A6A3I2C5"/>
<name>A0A6A3I2C5_9STRA</name>
<gene>
    <name evidence="1" type="ORF">PF011_g23798</name>
</gene>
<protein>
    <submittedName>
        <fullName evidence="1">Uncharacterized protein</fullName>
    </submittedName>
</protein>
<dbReference type="EMBL" id="QXFW01002598">
    <property type="protein sequence ID" value="KAE8977069.1"/>
    <property type="molecule type" value="Genomic_DNA"/>
</dbReference>
<dbReference type="PANTHER" id="PTHR40866">
    <property type="entry name" value="BED-TYPE DOMAIN-CONTAINING PROTEIN"/>
    <property type="match status" value="1"/>
</dbReference>
<proteinExistence type="predicted"/>
<dbReference type="Proteomes" id="UP000460718">
    <property type="component" value="Unassembled WGS sequence"/>
</dbReference>
<dbReference type="PANTHER" id="PTHR40866:SF1">
    <property type="entry name" value="BED-TYPE DOMAIN-CONTAINING PROTEIN"/>
    <property type="match status" value="1"/>
</dbReference>
<organism evidence="1 2">
    <name type="scientific">Phytophthora fragariae</name>
    <dbReference type="NCBI Taxonomy" id="53985"/>
    <lineage>
        <taxon>Eukaryota</taxon>
        <taxon>Sar</taxon>
        <taxon>Stramenopiles</taxon>
        <taxon>Oomycota</taxon>
        <taxon>Peronosporomycetes</taxon>
        <taxon>Peronosporales</taxon>
        <taxon>Peronosporaceae</taxon>
        <taxon>Phytophthora</taxon>
    </lineage>
</organism>
<dbReference type="SUPFAM" id="SSF53098">
    <property type="entry name" value="Ribonuclease H-like"/>
    <property type="match status" value="1"/>
</dbReference>
<evidence type="ECO:0000313" key="2">
    <source>
        <dbReference type="Proteomes" id="UP000460718"/>
    </source>
</evidence>
<dbReference type="InterPro" id="IPR012337">
    <property type="entry name" value="RNaseH-like_sf"/>
</dbReference>
<evidence type="ECO:0000313" key="1">
    <source>
        <dbReference type="EMBL" id="KAE8977069.1"/>
    </source>
</evidence>
<accession>A0A6A3I2C5</accession>
<reference evidence="1 2" key="1">
    <citation type="submission" date="2018-09" db="EMBL/GenBank/DDBJ databases">
        <title>Genomic investigation of the strawberry pathogen Phytophthora fragariae indicates pathogenicity is determined by transcriptional variation in three key races.</title>
        <authorList>
            <person name="Adams T.M."/>
            <person name="Armitage A.D."/>
            <person name="Sobczyk M.K."/>
            <person name="Bates H.J."/>
            <person name="Dunwell J.M."/>
            <person name="Nellist C.F."/>
            <person name="Harrison R.J."/>
        </authorList>
    </citation>
    <scope>NUCLEOTIDE SEQUENCE [LARGE SCALE GENOMIC DNA]</scope>
    <source>
        <strain evidence="1 2">SCRP245</strain>
    </source>
</reference>
<sequence length="391" mass="44511">MLRAPRPRPSFSNAQVSAYYFTPCSDEYAEPVPEYYRCRYGTVRKQTRRNGFSNLMQHVRREHPSFEAEMRAATTAESGSLIHYARRTSVNWFGWLEWVVKANLPLVFCENPLARRYTNLEPISVETLRVLMESVAQLVGLDIAGELPDRFGLMLDGWSHASVHYVAVFVCYAVDGVAKYALLSMAPIIQEPNDDLSARTHREYLAGVLETFGKALSDCVYLVGDNCSVNKRLATIMQVPLVGCASHRLNLAVRHHLEQYEEDSAIVQALMVKLRTLKQSAKLRLKTPLRPVIRQDTRWGSTFAMVHRYHELIKFLDADDDDIMELLLSPACNRRLKTLYAELKDIESVSKALQANDIPLLDVRVWFDGLIAAHPNFADYIGKYRSADLLL</sequence>